<proteinExistence type="predicted"/>
<dbReference type="AlphaFoldDB" id="A0AAF3EVP8"/>
<organism evidence="1 2">
    <name type="scientific">Mesorhabditis belari</name>
    <dbReference type="NCBI Taxonomy" id="2138241"/>
    <lineage>
        <taxon>Eukaryota</taxon>
        <taxon>Metazoa</taxon>
        <taxon>Ecdysozoa</taxon>
        <taxon>Nematoda</taxon>
        <taxon>Chromadorea</taxon>
        <taxon>Rhabditida</taxon>
        <taxon>Rhabditina</taxon>
        <taxon>Rhabditomorpha</taxon>
        <taxon>Rhabditoidea</taxon>
        <taxon>Rhabditidae</taxon>
        <taxon>Mesorhabditinae</taxon>
        <taxon>Mesorhabditis</taxon>
    </lineage>
</organism>
<accession>A0AAF3EVP8</accession>
<reference evidence="2" key="1">
    <citation type="submission" date="2024-02" db="UniProtKB">
        <authorList>
            <consortium name="WormBaseParasite"/>
        </authorList>
    </citation>
    <scope>IDENTIFICATION</scope>
</reference>
<keyword evidence="1" id="KW-1185">Reference proteome</keyword>
<sequence length="135" mass="15384">MPKKPNYVEIRRKTWNKIIESFEYLTACAIALWKVVDLDRLEMLVNWSYLALQFSDVCDDETLMKLKLAKDEVSENLCATVLLENGHLVGERAATLERNLVDTALRKGTSIARIMEKSNPITELPTSKKPRMADG</sequence>
<evidence type="ECO:0000313" key="2">
    <source>
        <dbReference type="WBParaSite" id="MBELARI_LOCUS1819"/>
    </source>
</evidence>
<evidence type="ECO:0000313" key="1">
    <source>
        <dbReference type="Proteomes" id="UP000887575"/>
    </source>
</evidence>
<dbReference type="Proteomes" id="UP000887575">
    <property type="component" value="Unassembled WGS sequence"/>
</dbReference>
<dbReference type="WBParaSite" id="MBELARI_LOCUS1819">
    <property type="protein sequence ID" value="MBELARI_LOCUS1819"/>
    <property type="gene ID" value="MBELARI_LOCUS1819"/>
</dbReference>
<protein>
    <submittedName>
        <fullName evidence="2">Uncharacterized protein</fullName>
    </submittedName>
</protein>
<name>A0AAF3EVP8_9BILA</name>